<dbReference type="STRING" id="1123243.SAMN02745190_02461"/>
<evidence type="ECO:0000256" key="2">
    <source>
        <dbReference type="SAM" id="SignalP"/>
    </source>
</evidence>
<dbReference type="GO" id="GO:0071281">
    <property type="term" value="P:cellular response to iron ion"/>
    <property type="evidence" value="ECO:0007669"/>
    <property type="project" value="TreeGrafter"/>
</dbReference>
<accession>A0A1M5AY38</accession>
<keyword evidence="2" id="KW-0732">Signal</keyword>
<evidence type="ECO:0000313" key="5">
    <source>
        <dbReference type="Proteomes" id="UP000184404"/>
    </source>
</evidence>
<dbReference type="PANTHER" id="PTHR30535:SF34">
    <property type="entry name" value="MOLYBDATE-BINDING PROTEIN MOLA"/>
    <property type="match status" value="1"/>
</dbReference>
<feature type="chain" id="PRO_5039147799" evidence="2">
    <location>
        <begin position="20"/>
        <end position="315"/>
    </location>
</feature>
<protein>
    <submittedName>
        <fullName evidence="4">Iron complex transport system substrate-binding protein</fullName>
    </submittedName>
</protein>
<reference evidence="4 5" key="1">
    <citation type="submission" date="2016-11" db="EMBL/GenBank/DDBJ databases">
        <authorList>
            <person name="Jaros S."/>
            <person name="Januszkiewicz K."/>
            <person name="Wedrychowicz H."/>
        </authorList>
    </citation>
    <scope>NUCLEOTIDE SEQUENCE [LARGE SCALE GENOMIC DNA]</scope>
    <source>
        <strain evidence="4 5">DSM 10502</strain>
    </source>
</reference>
<dbReference type="OrthoDB" id="9816357at2"/>
<evidence type="ECO:0000259" key="3">
    <source>
        <dbReference type="PROSITE" id="PS50983"/>
    </source>
</evidence>
<sequence length="315" mass="34640">MGKKTIVLIISIMLAAVLAGCGARKQAEAPAGDVFAEITDVNGRTVKLKKKPERIIVTSSSFLEPLHEVGGDVVARPDSKTNMPEYAKDKPSIGRTYNVDMEKLISYTPDLVIINKATNEKLIQPLEAAGIPVIVAKLKSYEDVKNGLRQFAVITGHPEKAEAFIADMDKRIEEIKNRLPKKELRVLILHSTSQGVSVQLDSSIAGSVANLLGFKNVASGMKAMEDKPDAAPYSIETAVEQNPDVIFVTSMGKVDEIKASMEKTMETNPAWQSIPAVRDKKVYYLSQEHFLLSPCIHYPEAVEEMARLIYPEGFK</sequence>
<evidence type="ECO:0000313" key="4">
    <source>
        <dbReference type="EMBL" id="SHF35201.1"/>
    </source>
</evidence>
<dbReference type="InterPro" id="IPR050902">
    <property type="entry name" value="ABC_Transporter_SBP"/>
</dbReference>
<keyword evidence="5" id="KW-1185">Reference proteome</keyword>
<gene>
    <name evidence="4" type="ORF">SAMN02745190_02461</name>
</gene>
<organism evidence="4 5">
    <name type="scientific">Schwartzia succinivorans DSM 10502</name>
    <dbReference type="NCBI Taxonomy" id="1123243"/>
    <lineage>
        <taxon>Bacteria</taxon>
        <taxon>Bacillati</taxon>
        <taxon>Bacillota</taxon>
        <taxon>Negativicutes</taxon>
        <taxon>Selenomonadales</taxon>
        <taxon>Selenomonadaceae</taxon>
        <taxon>Schwartzia</taxon>
    </lineage>
</organism>
<dbReference type="PROSITE" id="PS50983">
    <property type="entry name" value="FE_B12_PBP"/>
    <property type="match status" value="1"/>
</dbReference>
<dbReference type="Proteomes" id="UP000184404">
    <property type="component" value="Unassembled WGS sequence"/>
</dbReference>
<proteinExistence type="inferred from homology"/>
<comment type="similarity">
    <text evidence="1">Belongs to the bacterial solute-binding protein 8 family.</text>
</comment>
<dbReference type="AlphaFoldDB" id="A0A1M5AY38"/>
<dbReference type="Gene3D" id="3.40.50.1980">
    <property type="entry name" value="Nitrogenase molybdenum iron protein domain"/>
    <property type="match status" value="2"/>
</dbReference>
<dbReference type="InterPro" id="IPR002491">
    <property type="entry name" value="ABC_transptr_periplasmic_BD"/>
</dbReference>
<feature type="domain" description="Fe/B12 periplasmic-binding" evidence="3">
    <location>
        <begin position="54"/>
        <end position="313"/>
    </location>
</feature>
<dbReference type="RefSeq" id="WP_072936544.1">
    <property type="nucleotide sequence ID" value="NZ_FQUG01000015.1"/>
</dbReference>
<feature type="signal peptide" evidence="2">
    <location>
        <begin position="1"/>
        <end position="19"/>
    </location>
</feature>
<evidence type="ECO:0000256" key="1">
    <source>
        <dbReference type="ARBA" id="ARBA00008814"/>
    </source>
</evidence>
<dbReference type="SUPFAM" id="SSF53807">
    <property type="entry name" value="Helical backbone' metal receptor"/>
    <property type="match status" value="1"/>
</dbReference>
<dbReference type="Pfam" id="PF01497">
    <property type="entry name" value="Peripla_BP_2"/>
    <property type="match status" value="1"/>
</dbReference>
<dbReference type="EMBL" id="FQUG01000015">
    <property type="protein sequence ID" value="SHF35201.1"/>
    <property type="molecule type" value="Genomic_DNA"/>
</dbReference>
<dbReference type="PROSITE" id="PS51257">
    <property type="entry name" value="PROKAR_LIPOPROTEIN"/>
    <property type="match status" value="1"/>
</dbReference>
<dbReference type="PANTHER" id="PTHR30535">
    <property type="entry name" value="VITAMIN B12-BINDING PROTEIN"/>
    <property type="match status" value="1"/>
</dbReference>
<name>A0A1M5AY38_9FIRM</name>